<dbReference type="OrthoDB" id="5518345at2759"/>
<keyword evidence="2" id="KW-0722">Serine protease inhibitor</keyword>
<evidence type="ECO:0000313" key="7">
    <source>
        <dbReference type="EMBL" id="ODV80624.1"/>
    </source>
</evidence>
<dbReference type="RefSeq" id="XP_020065746.1">
    <property type="nucleotide sequence ID" value="XM_020209478.1"/>
</dbReference>
<dbReference type="Gene3D" id="3.30.70.80">
    <property type="entry name" value="Peptidase S8 propeptide/proteinase inhibitor I9"/>
    <property type="match status" value="1"/>
</dbReference>
<evidence type="ECO:0000256" key="3">
    <source>
        <dbReference type="ARBA" id="ARBA00038069"/>
    </source>
</evidence>
<dbReference type="GO" id="GO:0042144">
    <property type="term" value="P:vacuole fusion, non-autophagic"/>
    <property type="evidence" value="ECO:0007669"/>
    <property type="project" value="TreeGrafter"/>
</dbReference>
<dbReference type="GO" id="GO:0008233">
    <property type="term" value="F:peptidase activity"/>
    <property type="evidence" value="ECO:0007669"/>
    <property type="project" value="UniProtKB-KW"/>
</dbReference>
<name>A0A1E4SM68_9ASCO</name>
<dbReference type="InterPro" id="IPR052471">
    <property type="entry name" value="PBI_I9"/>
</dbReference>
<protein>
    <submittedName>
        <fullName evidence="7">Protease propeptide/inhibitor</fullName>
    </submittedName>
</protein>
<dbReference type="AlphaFoldDB" id="A0A1E4SM68"/>
<organism evidence="7 8">
    <name type="scientific">Suhomyces tanzawaensis NRRL Y-17324</name>
    <dbReference type="NCBI Taxonomy" id="984487"/>
    <lineage>
        <taxon>Eukaryota</taxon>
        <taxon>Fungi</taxon>
        <taxon>Dikarya</taxon>
        <taxon>Ascomycota</taxon>
        <taxon>Saccharomycotina</taxon>
        <taxon>Pichiomycetes</taxon>
        <taxon>Debaryomycetaceae</taxon>
        <taxon>Suhomyces</taxon>
    </lineage>
</organism>
<evidence type="ECO:0000256" key="5">
    <source>
        <dbReference type="ARBA" id="ARBA00062658"/>
    </source>
</evidence>
<keyword evidence="7" id="KW-0645">Protease</keyword>
<comment type="similarity">
    <text evidence="3">Belongs to the protease inhibitor I9 family.</text>
</comment>
<dbReference type="Proteomes" id="UP000094285">
    <property type="component" value="Unassembled WGS sequence"/>
</dbReference>
<sequence length="75" mass="8263">MSSLKSYIVTFKDTASDADVSALQQKIHELGGDVTSKFSLIKGFAAKFPEVHTNTIQGNEHVLAIEEDKEVKIQQ</sequence>
<proteinExistence type="inferred from homology"/>
<dbReference type="PANTHER" id="PTHR28288">
    <property type="entry name" value="PROTEASE B INHIBITOR 2"/>
    <property type="match status" value="1"/>
</dbReference>
<evidence type="ECO:0000259" key="6">
    <source>
        <dbReference type="Pfam" id="PF05922"/>
    </source>
</evidence>
<evidence type="ECO:0000256" key="4">
    <source>
        <dbReference type="ARBA" id="ARBA00054668"/>
    </source>
</evidence>
<dbReference type="EMBL" id="KV453910">
    <property type="protein sequence ID" value="ODV80624.1"/>
    <property type="molecule type" value="Genomic_DNA"/>
</dbReference>
<dbReference type="GO" id="GO:0006508">
    <property type="term" value="P:proteolysis"/>
    <property type="evidence" value="ECO:0007669"/>
    <property type="project" value="UniProtKB-KW"/>
</dbReference>
<comment type="function">
    <text evidence="4">Cytosolic inhibitor of vacuolar proteinase B (yscB), probably regulating protease B activity during limited proteolysis. PBI2 is a component of the LMA1 complex, which is involved in the facilitation of vesicle fusion such as homotypic vacuole and ER-derived COPII vesicle fusion with the Golgi.</text>
</comment>
<dbReference type="GeneID" id="30983614"/>
<dbReference type="SUPFAM" id="SSF54897">
    <property type="entry name" value="Protease propeptides/inhibitors"/>
    <property type="match status" value="1"/>
</dbReference>
<keyword evidence="1" id="KW-0646">Protease inhibitor</keyword>
<dbReference type="Pfam" id="PF05922">
    <property type="entry name" value="Inhibitor_I9"/>
    <property type="match status" value="1"/>
</dbReference>
<dbReference type="PANTHER" id="PTHR28288:SF2">
    <property type="entry name" value="PROTEASE B INHIBITOR 2"/>
    <property type="match status" value="1"/>
</dbReference>
<dbReference type="FunFam" id="3.30.70.80:FF:000005">
    <property type="entry name" value="Proteinase inhibitor I2B"/>
    <property type="match status" value="1"/>
</dbReference>
<gene>
    <name evidence="7" type="ORF">CANTADRAFT_47615</name>
</gene>
<dbReference type="GO" id="GO:0004867">
    <property type="term" value="F:serine-type endopeptidase inhibitor activity"/>
    <property type="evidence" value="ECO:0007669"/>
    <property type="project" value="UniProtKB-KW"/>
</dbReference>
<evidence type="ECO:0000256" key="2">
    <source>
        <dbReference type="ARBA" id="ARBA00022900"/>
    </source>
</evidence>
<evidence type="ECO:0000313" key="8">
    <source>
        <dbReference type="Proteomes" id="UP000094285"/>
    </source>
</evidence>
<feature type="domain" description="Inhibitor I9" evidence="6">
    <location>
        <begin position="6"/>
        <end position="74"/>
    </location>
</feature>
<dbReference type="STRING" id="984487.A0A1E4SM68"/>
<accession>A0A1E4SM68</accession>
<dbReference type="InterPro" id="IPR010259">
    <property type="entry name" value="S8pro/Inhibitor_I9"/>
</dbReference>
<reference evidence="8" key="1">
    <citation type="submission" date="2016-05" db="EMBL/GenBank/DDBJ databases">
        <title>Comparative genomics of biotechnologically important yeasts.</title>
        <authorList>
            <consortium name="DOE Joint Genome Institute"/>
            <person name="Riley R."/>
            <person name="Haridas S."/>
            <person name="Wolfe K.H."/>
            <person name="Lopes M.R."/>
            <person name="Hittinger C.T."/>
            <person name="Goker M."/>
            <person name="Salamov A."/>
            <person name="Wisecaver J."/>
            <person name="Long T.M."/>
            <person name="Aerts A.L."/>
            <person name="Barry K."/>
            <person name="Choi C."/>
            <person name="Clum A."/>
            <person name="Coughlan A.Y."/>
            <person name="Deshpande S."/>
            <person name="Douglass A.P."/>
            <person name="Hanson S.J."/>
            <person name="Klenk H.-P."/>
            <person name="Labutti K."/>
            <person name="Lapidus A."/>
            <person name="Lindquist E."/>
            <person name="Lipzen A."/>
            <person name="Meier-Kolthoff J.P."/>
            <person name="Ohm R.A."/>
            <person name="Otillar R.P."/>
            <person name="Pangilinan J."/>
            <person name="Peng Y."/>
            <person name="Rokas A."/>
            <person name="Rosa C.A."/>
            <person name="Scheuner C."/>
            <person name="Sibirny A.A."/>
            <person name="Slot J.C."/>
            <person name="Stielow J.B."/>
            <person name="Sun H."/>
            <person name="Kurtzman C.P."/>
            <person name="Blackwell M."/>
            <person name="Grigoriev I.V."/>
            <person name="Jeffries T.W."/>
        </authorList>
    </citation>
    <scope>NUCLEOTIDE SEQUENCE [LARGE SCALE GENOMIC DNA]</scope>
    <source>
        <strain evidence="8">NRRL Y-17324</strain>
    </source>
</reference>
<comment type="subunit">
    <text evidence="5">Part of the heterodimeric LMA1 complex together with the thioredoxin II/TRX2. LMA1 binds to the ATPase SEC18.</text>
</comment>
<dbReference type="InterPro" id="IPR037045">
    <property type="entry name" value="S8pro/Inhibitor_I9_sf"/>
</dbReference>
<keyword evidence="8" id="KW-1185">Reference proteome</keyword>
<keyword evidence="7" id="KW-0378">Hydrolase</keyword>
<evidence type="ECO:0000256" key="1">
    <source>
        <dbReference type="ARBA" id="ARBA00022690"/>
    </source>
</evidence>